<keyword evidence="1" id="KW-0472">Membrane</keyword>
<feature type="transmembrane region" description="Helical" evidence="1">
    <location>
        <begin position="54"/>
        <end position="77"/>
    </location>
</feature>
<evidence type="ECO:0000313" key="2">
    <source>
        <dbReference type="EMBL" id="RFP61174.1"/>
    </source>
</evidence>
<feature type="transmembrane region" description="Helical" evidence="1">
    <location>
        <begin position="119"/>
        <end position="139"/>
    </location>
</feature>
<accession>A0A372DNV8</accession>
<evidence type="ECO:0000313" key="3">
    <source>
        <dbReference type="Proteomes" id="UP000262917"/>
    </source>
</evidence>
<keyword evidence="1" id="KW-1133">Transmembrane helix</keyword>
<sequence>MEIHRADPSYRSRTLLLLAFTVLLCAVLLLLLEAWLGRIDGQLAQSDPDTVRRWLRGLLAGLGIGLAVPAALLGAGLRRLGLASRIEGRFPPRAWKTLRDVRVLRDAAALRWARRAERAGLAAIALAASLLLWAAWAWWRFG</sequence>
<name>A0A372DNV8_9GAMM</name>
<keyword evidence="3" id="KW-1185">Reference proteome</keyword>
<dbReference type="AlphaFoldDB" id="A0A372DNV8"/>
<reference evidence="2 3" key="1">
    <citation type="submission" date="2018-08" db="EMBL/GenBank/DDBJ databases">
        <title>Lysobacter weifangensis sp. nov., a new member of the family 'Xanthomonadaceae', isolated from soil in a farmland.</title>
        <authorList>
            <person name="Zhao H."/>
        </authorList>
    </citation>
    <scope>NUCLEOTIDE SEQUENCE [LARGE SCALE GENOMIC DNA]</scope>
    <source>
        <strain evidence="2 3">WF-2</strain>
    </source>
</reference>
<comment type="caution">
    <text evidence="2">The sequence shown here is derived from an EMBL/GenBank/DDBJ whole genome shotgun (WGS) entry which is preliminary data.</text>
</comment>
<dbReference type="Proteomes" id="UP000262917">
    <property type="component" value="Unassembled WGS sequence"/>
</dbReference>
<keyword evidence="1" id="KW-0812">Transmembrane</keyword>
<dbReference type="EMBL" id="QVPD01000004">
    <property type="protein sequence ID" value="RFP61174.1"/>
    <property type="molecule type" value="Genomic_DNA"/>
</dbReference>
<organism evidence="2 3">
    <name type="scientific">Cognatiluteimonas weifangensis</name>
    <dbReference type="NCBI Taxonomy" id="2303539"/>
    <lineage>
        <taxon>Bacteria</taxon>
        <taxon>Pseudomonadati</taxon>
        <taxon>Pseudomonadota</taxon>
        <taxon>Gammaproteobacteria</taxon>
        <taxon>Lysobacterales</taxon>
        <taxon>Lysobacteraceae</taxon>
        <taxon>Cognatiluteimonas</taxon>
    </lineage>
</organism>
<protein>
    <submittedName>
        <fullName evidence="2">Uncharacterized protein</fullName>
    </submittedName>
</protein>
<gene>
    <name evidence="2" type="ORF">D0Y53_05455</name>
</gene>
<proteinExistence type="predicted"/>
<evidence type="ECO:0000256" key="1">
    <source>
        <dbReference type="SAM" id="Phobius"/>
    </source>
</evidence>